<evidence type="ECO:0000256" key="1">
    <source>
        <dbReference type="SAM" id="MobiDB-lite"/>
    </source>
</evidence>
<dbReference type="AlphaFoldDB" id="A0A5E4CHM9"/>
<evidence type="ECO:0000313" key="4">
    <source>
        <dbReference type="Proteomes" id="UP000335636"/>
    </source>
</evidence>
<accession>A0A5E4CHM9</accession>
<proteinExistence type="predicted"/>
<sequence>MLFTQSTTYLIRRGCKFTMTNVYFKKENDIILNGTLCKEMESKFMLCASLANHQKHSRQRDAGRGPPSHRPVCPESPLVRPDSYRRASQRIIYCRKCIQLLYNEK</sequence>
<dbReference type="EMBL" id="CABDUW010001412">
    <property type="protein sequence ID" value="VTJ81296.1"/>
    <property type="molecule type" value="Genomic_DNA"/>
</dbReference>
<feature type="region of interest" description="Disordered" evidence="1">
    <location>
        <begin position="55"/>
        <end position="84"/>
    </location>
</feature>
<organism evidence="3 4">
    <name type="scientific">Marmota monax</name>
    <name type="common">Woodchuck</name>
    <dbReference type="NCBI Taxonomy" id="9995"/>
    <lineage>
        <taxon>Eukaryota</taxon>
        <taxon>Metazoa</taxon>
        <taxon>Chordata</taxon>
        <taxon>Craniata</taxon>
        <taxon>Vertebrata</taxon>
        <taxon>Euteleostomi</taxon>
        <taxon>Mammalia</taxon>
        <taxon>Eutheria</taxon>
        <taxon>Euarchontoglires</taxon>
        <taxon>Glires</taxon>
        <taxon>Rodentia</taxon>
        <taxon>Sciuromorpha</taxon>
        <taxon>Sciuridae</taxon>
        <taxon>Xerinae</taxon>
        <taxon>Marmotini</taxon>
        <taxon>Marmota</taxon>
    </lineage>
</organism>
<reference evidence="2" key="2">
    <citation type="submission" date="2020-08" db="EMBL/GenBank/DDBJ databases">
        <authorList>
            <person name="Shumante A."/>
            <person name="Zimin A.V."/>
            <person name="Puiu D."/>
            <person name="Salzberg S.L."/>
        </authorList>
    </citation>
    <scope>NUCLEOTIDE SEQUENCE</scope>
    <source>
        <strain evidence="2">WC2-LM</strain>
        <tissue evidence="2">Liver</tissue>
    </source>
</reference>
<dbReference type="Proteomes" id="UP000335636">
    <property type="component" value="Unassembled WGS sequence"/>
</dbReference>
<keyword evidence="4" id="KW-1185">Reference proteome</keyword>
<protein>
    <submittedName>
        <fullName evidence="3">Uncharacterized protein</fullName>
    </submittedName>
</protein>
<name>A0A5E4CHM9_MARMO</name>
<reference evidence="3 4" key="1">
    <citation type="submission" date="2019-04" db="EMBL/GenBank/DDBJ databases">
        <authorList>
            <person name="Alioto T."/>
            <person name="Alioto T."/>
        </authorList>
    </citation>
    <scope>NUCLEOTIDE SEQUENCE [LARGE SCALE GENOMIC DNA]</scope>
</reference>
<gene>
    <name evidence="2" type="ORF">GHT09_012497</name>
    <name evidence="3" type="ORF">MONAX_5E033161</name>
</gene>
<dbReference type="EMBL" id="WJEC01008395">
    <property type="protein sequence ID" value="KAF7462483.1"/>
    <property type="molecule type" value="Genomic_DNA"/>
</dbReference>
<evidence type="ECO:0000313" key="2">
    <source>
        <dbReference type="EMBL" id="KAF7462483.1"/>
    </source>
</evidence>
<evidence type="ECO:0000313" key="3">
    <source>
        <dbReference type="EMBL" id="VTJ81296.1"/>
    </source>
</evidence>
<dbReference type="Proteomes" id="UP000662637">
    <property type="component" value="Unassembled WGS sequence"/>
</dbReference>